<proteinExistence type="predicted"/>
<dbReference type="AlphaFoldDB" id="A0A374NYE8"/>
<dbReference type="RefSeq" id="WP_118033351.1">
    <property type="nucleotide sequence ID" value="NZ_CABJBJ010000045.1"/>
</dbReference>
<gene>
    <name evidence="1" type="ORF">DXD79_32170</name>
</gene>
<comment type="caution">
    <text evidence="1">The sequence shown here is derived from an EMBL/GenBank/DDBJ whole genome shotgun (WGS) entry which is preliminary data.</text>
</comment>
<evidence type="ECO:0000313" key="2">
    <source>
        <dbReference type="Proteomes" id="UP000263014"/>
    </source>
</evidence>
<dbReference type="Proteomes" id="UP000263014">
    <property type="component" value="Unassembled WGS sequence"/>
</dbReference>
<evidence type="ECO:0000313" key="1">
    <source>
        <dbReference type="EMBL" id="RGI95321.1"/>
    </source>
</evidence>
<protein>
    <submittedName>
        <fullName evidence="1">Uncharacterized protein</fullName>
    </submittedName>
</protein>
<reference evidence="1 2" key="1">
    <citation type="submission" date="2018-08" db="EMBL/GenBank/DDBJ databases">
        <title>A genome reference for cultivated species of the human gut microbiota.</title>
        <authorList>
            <person name="Zou Y."/>
            <person name="Xue W."/>
            <person name="Luo G."/>
        </authorList>
    </citation>
    <scope>NUCLEOTIDE SEQUENCE [LARGE SCALE GENOMIC DNA]</scope>
    <source>
        <strain evidence="1 2">TM09-12</strain>
    </source>
</reference>
<dbReference type="EMBL" id="QSON01000032">
    <property type="protein sequence ID" value="RGI95321.1"/>
    <property type="molecule type" value="Genomic_DNA"/>
</dbReference>
<accession>A0A374NYE8</accession>
<name>A0A374NYE8_9FIRM</name>
<sequence length="157" mass="17786">MNRTKIVSQGMVRRLDALSQAAVDFCKVLVDGSTGRDGQELENVLDRGVRNQMIHFAAEKLEELGFTICIPYVESRNPARLRCCTQLDCKCKQCNYQEKQDERERVFDVIEQALSMAGYQVLYGENGEVIIRNSMLEEDMAVQISELLDQGKGSTNE</sequence>
<organism evidence="1 2">
    <name type="scientific">Hungatella hathewayi</name>
    <dbReference type="NCBI Taxonomy" id="154046"/>
    <lineage>
        <taxon>Bacteria</taxon>
        <taxon>Bacillati</taxon>
        <taxon>Bacillota</taxon>
        <taxon>Clostridia</taxon>
        <taxon>Lachnospirales</taxon>
        <taxon>Lachnospiraceae</taxon>
        <taxon>Hungatella</taxon>
    </lineage>
</organism>